<protein>
    <submittedName>
        <fullName evidence="2">Uncharacterized protein</fullName>
    </submittedName>
</protein>
<sequence length="967" mass="112107">MFPVEKLDDVEHIANKDSDKYGFKAIKSQQELFNPFVPRIVAVSSKLGLISFVTGKYVVGYEIGIFFTDLNKSFFKSEILNVQSLQFIESVDFPQLAISLPNKIQIHPLYTDSSSAGLIETIEIPENTKQIIFISHFLVYLESNQTLTFIDLKNKNSKSVFSIPDVLSIQKLQNSLTYFKNNKIYQINSDTLENIASGDSKMLIKYPFDIPNCFEYRFTYKENCVCFSNDPTDPKKLILTFIDSEKGVILYRSIPNFYIDDFNTNKVLITSSIHYPFVTLICEKRREIISLYTKDSSQFKILNPNDNKTFISPRSPKLDYKQIDATFMTSFDYLIPSVNNNYCLLIFYGDDFVFLYQYIDTENYFSNNEMSPIEATHFLYDEEKSSSEEDEEDYGNNEEEETKNGEEEETNNEEEEETKNEDEEETKNDEEEETKNDEEEETKNTSKEEEEEKKEIIANLESDSDNVNFIGINVKKAPNQNKSETQKRAEIQQFPPYDNQDKIKFKFNSTLKFKSKLQFKPYLFKVSSYFGLLITYNEENETLETYNLEHNLYYEEEDLLEPESENPETLPNSTLLIWTHSISKDSLKSITVVENQQYPLVVIGTDEGFIFLQIKNGAKYLDIKVNCGGVSQIQYKNSRPNEIVCLSSNSTLFSYNFVTDENDIICSKVSCFTIVKNGNIVFISGHNIFKCSKSSNVEQIQTIFEDNRFIVPVMNEYVFILSKEMIDSTEYPIFSLLNHETNTIVSCYKKDITDSFEPSNTCISSSEFHPLVVVGSEDTFGLYYFNATSIERFEQLVLDDANCILAQFNEETFEDEKYSGFEFFESSFYSFLLFPSLIHLFDDRIIRFYSIETINVDEFPYSLLTPTFQPISFDDIKEDIKEEKVGNINFNKPSISMLTRKSKLFSNCGTFIKNPVSLFSNQFTPTPRTTLKSNVYINPFKHPLDNPSYVKKQQSQKPSIFHSRFGK</sequence>
<dbReference type="RefSeq" id="XP_068348288.1">
    <property type="nucleotide sequence ID" value="XM_068495569.1"/>
</dbReference>
<organism evidence="2 3">
    <name type="scientific">Tritrichomonas foetus</name>
    <dbReference type="NCBI Taxonomy" id="1144522"/>
    <lineage>
        <taxon>Eukaryota</taxon>
        <taxon>Metamonada</taxon>
        <taxon>Parabasalia</taxon>
        <taxon>Tritrichomonadida</taxon>
        <taxon>Tritrichomonadidae</taxon>
        <taxon>Tritrichomonas</taxon>
    </lineage>
</organism>
<feature type="region of interest" description="Disordered" evidence="1">
    <location>
        <begin position="946"/>
        <end position="967"/>
    </location>
</feature>
<keyword evidence="3" id="KW-1185">Reference proteome</keyword>
<comment type="caution">
    <text evidence="2">The sequence shown here is derived from an EMBL/GenBank/DDBJ whole genome shotgun (WGS) entry which is preliminary data.</text>
</comment>
<dbReference type="SUPFAM" id="SSF50978">
    <property type="entry name" value="WD40 repeat-like"/>
    <property type="match status" value="1"/>
</dbReference>
<gene>
    <name evidence="2" type="ORF">TRFO_10629</name>
</gene>
<feature type="region of interest" description="Disordered" evidence="1">
    <location>
        <begin position="382"/>
        <end position="460"/>
    </location>
</feature>
<dbReference type="EMBL" id="MLAK01001260">
    <property type="protein sequence ID" value="OHS95151.1"/>
    <property type="molecule type" value="Genomic_DNA"/>
</dbReference>
<feature type="compositionally biased region" description="Acidic residues" evidence="1">
    <location>
        <begin position="388"/>
        <end position="441"/>
    </location>
</feature>
<evidence type="ECO:0000313" key="3">
    <source>
        <dbReference type="Proteomes" id="UP000179807"/>
    </source>
</evidence>
<name>A0A1J4JA90_9EUKA</name>
<dbReference type="Proteomes" id="UP000179807">
    <property type="component" value="Unassembled WGS sequence"/>
</dbReference>
<reference evidence="2" key="1">
    <citation type="submission" date="2016-10" db="EMBL/GenBank/DDBJ databases">
        <authorList>
            <person name="Benchimol M."/>
            <person name="Almeida L.G."/>
            <person name="Vasconcelos A.T."/>
            <person name="Perreira-Neves A."/>
            <person name="Rosa I.A."/>
            <person name="Tasca T."/>
            <person name="Bogo M.R."/>
            <person name="de Souza W."/>
        </authorList>
    </citation>
    <scope>NUCLEOTIDE SEQUENCE [LARGE SCALE GENOMIC DNA]</scope>
    <source>
        <strain evidence="2">K</strain>
    </source>
</reference>
<evidence type="ECO:0000313" key="2">
    <source>
        <dbReference type="EMBL" id="OHS95151.1"/>
    </source>
</evidence>
<proteinExistence type="predicted"/>
<dbReference type="GeneID" id="94830273"/>
<evidence type="ECO:0000256" key="1">
    <source>
        <dbReference type="SAM" id="MobiDB-lite"/>
    </source>
</evidence>
<dbReference type="AlphaFoldDB" id="A0A1J4JA90"/>
<dbReference type="InterPro" id="IPR036322">
    <property type="entry name" value="WD40_repeat_dom_sf"/>
</dbReference>
<dbReference type="VEuPathDB" id="TrichDB:TRFO_10629"/>
<accession>A0A1J4JA90</accession>